<dbReference type="EMBL" id="LXQD01000065">
    <property type="protein sequence ID" value="RCJ39667.1"/>
    <property type="molecule type" value="Genomic_DNA"/>
</dbReference>
<evidence type="ECO:0000313" key="3">
    <source>
        <dbReference type="EMBL" id="RCJ39667.1"/>
    </source>
</evidence>
<evidence type="ECO:0000256" key="1">
    <source>
        <dbReference type="SAM" id="MobiDB-lite"/>
    </source>
</evidence>
<accession>A0A367RSW2</accession>
<feature type="signal peptide" evidence="2">
    <location>
        <begin position="1"/>
        <end position="25"/>
    </location>
</feature>
<comment type="caution">
    <text evidence="3">The sequence shown here is derived from an EMBL/GenBank/DDBJ whole genome shotgun (WGS) entry which is preliminary data.</text>
</comment>
<organism evidence="3 4">
    <name type="scientific">Nostoc minutum NIES-26</name>
    <dbReference type="NCBI Taxonomy" id="1844469"/>
    <lineage>
        <taxon>Bacteria</taxon>
        <taxon>Bacillati</taxon>
        <taxon>Cyanobacteriota</taxon>
        <taxon>Cyanophyceae</taxon>
        <taxon>Nostocales</taxon>
        <taxon>Nostocaceae</taxon>
        <taxon>Nostoc</taxon>
    </lineage>
</organism>
<name>A0A367RSW2_9NOSO</name>
<feature type="compositionally biased region" description="Low complexity" evidence="1">
    <location>
        <begin position="114"/>
        <end position="123"/>
    </location>
</feature>
<feature type="compositionally biased region" description="Low complexity" evidence="1">
    <location>
        <begin position="143"/>
        <end position="153"/>
    </location>
</feature>
<dbReference type="AlphaFoldDB" id="A0A367RSW2"/>
<feature type="compositionally biased region" description="Polar residues" evidence="1">
    <location>
        <begin position="99"/>
        <end position="108"/>
    </location>
</feature>
<feature type="region of interest" description="Disordered" evidence="1">
    <location>
        <begin position="52"/>
        <end position="176"/>
    </location>
</feature>
<keyword evidence="4" id="KW-1185">Reference proteome</keyword>
<evidence type="ECO:0000256" key="2">
    <source>
        <dbReference type="SAM" id="SignalP"/>
    </source>
</evidence>
<feature type="compositionally biased region" description="Gly residues" evidence="1">
    <location>
        <begin position="127"/>
        <end position="142"/>
    </location>
</feature>
<feature type="chain" id="PRO_5016612465" evidence="2">
    <location>
        <begin position="26"/>
        <end position="219"/>
    </location>
</feature>
<protein>
    <submittedName>
        <fullName evidence="3">Uncharacterized protein</fullName>
    </submittedName>
</protein>
<gene>
    <name evidence="3" type="ORF">A6770_11300</name>
</gene>
<keyword evidence="2" id="KW-0732">Signal</keyword>
<feature type="compositionally biased region" description="Basic and acidic residues" evidence="1">
    <location>
        <begin position="154"/>
        <end position="167"/>
    </location>
</feature>
<evidence type="ECO:0000313" key="4">
    <source>
        <dbReference type="Proteomes" id="UP000252107"/>
    </source>
</evidence>
<reference evidence="3" key="1">
    <citation type="submission" date="2016-04" db="EMBL/GenBank/DDBJ databases">
        <authorList>
            <person name="Tabuchi Yagui T.R."/>
        </authorList>
    </citation>
    <scope>NUCLEOTIDE SEQUENCE [LARGE SCALE GENOMIC DNA]</scope>
    <source>
        <strain evidence="3">NIES-26</strain>
    </source>
</reference>
<dbReference type="Proteomes" id="UP000252107">
    <property type="component" value="Unassembled WGS sequence"/>
</dbReference>
<proteinExistence type="predicted"/>
<sequence length="219" mass="22771">MKFRHLTSSLLTATALVTSTLPAFAGPFDAQPAGIFKPVNVIPGAVLGNGTAKTPTTPTAPSNPVGNTEVQGLGDHQSWVDPKTLANDPRALCSDVGLGNNTSSSSTKLALANSTSTRSSSSRSHNDGGGGGVSFLGIGVSGSGASQGSQNNSDSKDQRTNRNEEKTNSSSTVVQGKNCDAFVNSAAARDMNYEDNLTRRYEIKTGRRGQQVNQLLEDK</sequence>